<evidence type="ECO:0000313" key="2">
    <source>
        <dbReference type="EMBL" id="OLP94805.1"/>
    </source>
</evidence>
<comment type="caution">
    <text evidence="2">The sequence shown here is derived from an EMBL/GenBank/DDBJ whole genome shotgun (WGS) entry which is preliminary data.</text>
</comment>
<organism evidence="2 3">
    <name type="scientific">Symbiodinium microadriaticum</name>
    <name type="common">Dinoflagellate</name>
    <name type="synonym">Zooxanthella microadriatica</name>
    <dbReference type="NCBI Taxonomy" id="2951"/>
    <lineage>
        <taxon>Eukaryota</taxon>
        <taxon>Sar</taxon>
        <taxon>Alveolata</taxon>
        <taxon>Dinophyceae</taxon>
        <taxon>Suessiales</taxon>
        <taxon>Symbiodiniaceae</taxon>
        <taxon>Symbiodinium</taxon>
    </lineage>
</organism>
<dbReference type="OrthoDB" id="426204at2759"/>
<name>A0A1Q9DI17_SYMMI</name>
<accession>A0A1Q9DI17</accession>
<proteinExistence type="predicted"/>
<sequence>MTKRACEGKWVRTDKMKKQRSKLAQFNRATQQNLSPEHRWMLETSNSFETVLDAASTSSASADQGLSPVRARVCAAGKTPDDAIVQLEGDLSGASLKSIPSEWLYCRMCEFEALRRTCENAVEKIFLELHRRRDFLVPVSVSEEDSDTEFYSANKDSIGCGGDTTSACAKRRPRPWVRRSAGLNVAAHRLLKELELQELRRDLRLACMSGRKAVADAEQPPLKKSQRVAPAESSSSGPNLNQQFIKDFEEHISQLFDKYPNLEEMPGLCVTEGGSGARFSQEACTQSLSTGGMFRFNGSIFIHDIRYRPWPTLPVNRAAILEQLETRYRDGPPEAVPFDITVVSDGRDDDLMSLQGKLKRLSPEEPVYALLYAAAMAETEEDIEAYQRLLLNVHYKVLSRPPNADLGKEAISLREKMTDDVRAIKRTPLSMMLLMVEKKKEIKGPAGKVTTEKVYQYFKGCHWSKESEAPSLSFLENCFSLWNKIEAAPGILDTIQRAEMEFNQDSPFSSVQQMYHITLACKKATPAKLAWVFEAILDGARAQILSKDDLTKSRLSGAEKVNPVHVIAFKYDLLQELLHTELAKLDWNIVASEGPVMRMRGSFVDLVDHIIFSKLHDTCIRSCIKLSKVPADALLYGSMGVAIGNIHKKQEQMREEAKAEAAEKLKCVKDSEQAALAPLADGQSAQSVPPIAAEEDETADMDDEMAEAWARWKAKATDKVRRHVELLVRPSNSSSEEMYQLFRDSATYKLPLPSDKHYHMHVYDCKTEGECKTRPHVRKPVHRPMYMIAAVQACLKARCGEEDDDAIYVTNDSLYCFFDACKHEHIATFEKAFHTENNKMQRAKKIIYVTYDEATLLRRNRLRCHDIEMDVVEHACFITLDPLVVESRKRLFFSKDTSSNKFNHLGPVTLEDINDDKVEWLLPVVEKREILGDTRKEGSGPCPLGGGEDLGGGRKALTEVEPLAWHANSVNFWREVVHGYFAGSVTDLTPQNENCAVACICHGVPYVALCNNPIHKSKLYDRIVKRVLHLMQDENCAALYESVMVADLAKKEPEEAGTEKTKGKGKVKGRGKGKRGKGGAAAGKDDGAAAGKDGAEGQGGQREGEGEGEGGEDAEKTGPKGGRGKGGRQRGRGPGKFALNIKKKGKSEGASAAATGLQCILDQIELEAKEAEVAELKKFTA</sequence>
<protein>
    <submittedName>
        <fullName evidence="2">Uncharacterized protein</fullName>
    </submittedName>
</protein>
<dbReference type="EMBL" id="LSRX01000528">
    <property type="protein sequence ID" value="OLP94805.1"/>
    <property type="molecule type" value="Genomic_DNA"/>
</dbReference>
<feature type="region of interest" description="Disordered" evidence="1">
    <location>
        <begin position="1052"/>
        <end position="1152"/>
    </location>
</feature>
<gene>
    <name evidence="2" type="ORF">AK812_SmicGene23152</name>
</gene>
<keyword evidence="3" id="KW-1185">Reference proteome</keyword>
<feature type="compositionally biased region" description="Basic residues" evidence="1">
    <location>
        <begin position="1063"/>
        <end position="1077"/>
    </location>
</feature>
<reference evidence="2 3" key="1">
    <citation type="submission" date="2016-02" db="EMBL/GenBank/DDBJ databases">
        <title>Genome analysis of coral dinoflagellate symbionts highlights evolutionary adaptations to a symbiotic lifestyle.</title>
        <authorList>
            <person name="Aranda M."/>
            <person name="Li Y."/>
            <person name="Liew Y.J."/>
            <person name="Baumgarten S."/>
            <person name="Simakov O."/>
            <person name="Wilson M."/>
            <person name="Piel J."/>
            <person name="Ashoor H."/>
            <person name="Bougouffa S."/>
            <person name="Bajic V.B."/>
            <person name="Ryu T."/>
            <person name="Ravasi T."/>
            <person name="Bayer T."/>
            <person name="Micklem G."/>
            <person name="Kim H."/>
            <person name="Bhak J."/>
            <person name="Lajeunesse T.C."/>
            <person name="Voolstra C.R."/>
        </authorList>
    </citation>
    <scope>NUCLEOTIDE SEQUENCE [LARGE SCALE GENOMIC DNA]</scope>
    <source>
        <strain evidence="2 3">CCMP2467</strain>
    </source>
</reference>
<dbReference type="Proteomes" id="UP000186817">
    <property type="component" value="Unassembled WGS sequence"/>
</dbReference>
<dbReference type="AlphaFoldDB" id="A0A1Q9DI17"/>
<evidence type="ECO:0000313" key="3">
    <source>
        <dbReference type="Proteomes" id="UP000186817"/>
    </source>
</evidence>
<feature type="compositionally biased region" description="Basic and acidic residues" evidence="1">
    <location>
        <begin position="1052"/>
        <end position="1062"/>
    </location>
</feature>
<evidence type="ECO:0000256" key="1">
    <source>
        <dbReference type="SAM" id="MobiDB-lite"/>
    </source>
</evidence>
<feature type="compositionally biased region" description="Basic residues" evidence="1">
    <location>
        <begin position="1122"/>
        <end position="1133"/>
    </location>
</feature>
<feature type="region of interest" description="Disordered" evidence="1">
    <location>
        <begin position="216"/>
        <end position="240"/>
    </location>
</feature>